<accession>A0ABM1T5I4</accession>
<feature type="repeat" description="WD" evidence="8">
    <location>
        <begin position="670"/>
        <end position="711"/>
    </location>
</feature>
<dbReference type="RefSeq" id="XP_022251140.1">
    <property type="nucleotide sequence ID" value="XM_022395432.1"/>
</dbReference>
<dbReference type="GeneID" id="106467289"/>
<dbReference type="PANTHER" id="PTHR13720">
    <property type="entry name" value="WD-40 REPEAT PROTEIN"/>
    <property type="match status" value="1"/>
</dbReference>
<reference evidence="13" key="1">
    <citation type="submission" date="2025-08" db="UniProtKB">
        <authorList>
            <consortium name="RefSeq"/>
        </authorList>
    </citation>
    <scope>IDENTIFICATION</scope>
    <source>
        <tissue evidence="13">Muscle</tissue>
    </source>
</reference>
<feature type="domain" description="EML-like second beta-propeller" evidence="11">
    <location>
        <begin position="548"/>
        <end position="816"/>
    </location>
</feature>
<feature type="region of interest" description="Disordered" evidence="9">
    <location>
        <begin position="1"/>
        <end position="121"/>
    </location>
</feature>
<feature type="compositionally biased region" description="Polar residues" evidence="9">
    <location>
        <begin position="7"/>
        <end position="30"/>
    </location>
</feature>
<proteinExistence type="inferred from homology"/>
<evidence type="ECO:0000256" key="9">
    <source>
        <dbReference type="SAM" id="MobiDB-lite"/>
    </source>
</evidence>
<dbReference type="PANTHER" id="PTHR13720:SF50">
    <property type="entry name" value="ECHINODERM MICROTUBULE-ASSOCIATED PROTEIN-LIKE 2"/>
    <property type="match status" value="1"/>
</dbReference>
<evidence type="ECO:0000256" key="3">
    <source>
        <dbReference type="ARBA" id="ARBA00022490"/>
    </source>
</evidence>
<keyword evidence="12" id="KW-1185">Reference proteome</keyword>
<dbReference type="InterPro" id="IPR001680">
    <property type="entry name" value="WD40_rpt"/>
</dbReference>
<dbReference type="SUPFAM" id="SSF50998">
    <property type="entry name" value="Quinoprotein alcohol dehydrogenase-like"/>
    <property type="match status" value="1"/>
</dbReference>
<dbReference type="PROSITE" id="PS50294">
    <property type="entry name" value="WD_REPEATS_REGION"/>
    <property type="match status" value="2"/>
</dbReference>
<dbReference type="InterPro" id="IPR055442">
    <property type="entry name" value="Beta-prop_EML-like_2nd"/>
</dbReference>
<dbReference type="Proteomes" id="UP000694941">
    <property type="component" value="Unplaced"/>
</dbReference>
<dbReference type="InterPro" id="IPR005108">
    <property type="entry name" value="HELP"/>
</dbReference>
<gene>
    <name evidence="13" type="primary">LOC106467289</name>
</gene>
<sequence length="817" mass="89844">MLDGNRTESSQHALSLQQGNNRQRSPSTTDIRNHGAKLSDPKSNHHSSANTEEKNLIRTLYTPKRLSHYPAGSTSSLQSEGGQSSNSISPSSSPAPSQNSIRPTPSPRHTPSPSRSYSASTSNLLAMKRLSGSQEIGSPVGSRSKHVTTGSLLNLHVQTPSVLLPKHGTKEISLNSEEGILKMYLRGRPVVMHIPSQHLENYTPSKVNNAPLQRLCLEWVYGYRGRDCRSNLHLLPTGEMVYFIAAVVVLYNVDEQTQRHYLGHTDDVKCLAVHPNKLVLASGQVAGVNRRERRPRIVERPHIRVWDSVSLNTLHVIGVGEFERSVCCVAFSKADGGSLLCAVDGSPEHTISVWEWHKGEKGHKITETKSSSDTVLAAEFHPMDRCTLITLGKGHIHFWSLECGTLAKKLGLFEKQDKPKYVLCMAFTDVGDLLTGDSNGNVIVWSRGSNRPTRTLYGAHEGPVFSVCVMKDGTFVSGGGKDRRIVEWDDSCTRTGRGAMLPDTSGGIRTLTQGKGSMLLVGTTKNCILQGTMALNFSTVVQGQTEELWGLAIHPIQNQFLSGGYDGSVHLWDSMSHSVVWSKDVGDPVQSACFSPDGNIIVLATVNGRWVAMDAATRQVYTVNSDINQVIDCIKFSPDGKLLAAGSHDSYLYIYQVQEDFKKYNRIGKCSGHSSFLTHLDWSENSTYIQTTAGDHELLFWNASVCRQVTNIAVVRDITWETQTCTIGFNVLGMWPENADGSDINTCDKSHNKKLLVTGDDFGKVKLFSFPACQPKCLYHMYSGHSSHITAVSFLPDDTRVISLGGRDCSIMQWSVC</sequence>
<evidence type="ECO:0000256" key="4">
    <source>
        <dbReference type="ARBA" id="ARBA00022574"/>
    </source>
</evidence>
<evidence type="ECO:0000256" key="8">
    <source>
        <dbReference type="PROSITE-ProRule" id="PRU00221"/>
    </source>
</evidence>
<keyword evidence="6" id="KW-0677">Repeat</keyword>
<evidence type="ECO:0000256" key="7">
    <source>
        <dbReference type="ARBA" id="ARBA00023212"/>
    </source>
</evidence>
<evidence type="ECO:0000259" key="11">
    <source>
        <dbReference type="Pfam" id="PF23414"/>
    </source>
</evidence>
<keyword evidence="3" id="KW-0963">Cytoplasm</keyword>
<dbReference type="Pfam" id="PF23414">
    <property type="entry name" value="Beta-prop_EML_2"/>
    <property type="match status" value="1"/>
</dbReference>
<evidence type="ECO:0000313" key="12">
    <source>
        <dbReference type="Proteomes" id="UP000694941"/>
    </source>
</evidence>
<comment type="subcellular location">
    <subcellularLocation>
        <location evidence="1">Cytoplasm</location>
        <location evidence="1">Cytoskeleton</location>
    </subcellularLocation>
</comment>
<protein>
    <submittedName>
        <fullName evidence="13">LOW QUALITY PROTEIN: echinoderm microtubule-associated protein-like 2</fullName>
    </submittedName>
</protein>
<feature type="compositionally biased region" description="Basic and acidic residues" evidence="9">
    <location>
        <begin position="31"/>
        <end position="43"/>
    </location>
</feature>
<feature type="repeat" description="WD" evidence="8">
    <location>
        <begin position="541"/>
        <end position="582"/>
    </location>
</feature>
<dbReference type="SUPFAM" id="SSF50978">
    <property type="entry name" value="WD40 repeat-like"/>
    <property type="match status" value="1"/>
</dbReference>
<feature type="repeat" description="WD" evidence="8">
    <location>
        <begin position="782"/>
        <end position="817"/>
    </location>
</feature>
<comment type="similarity">
    <text evidence="2">Belongs to the WD repeat EMAP family.</text>
</comment>
<feature type="repeat" description="WD" evidence="8">
    <location>
        <begin position="457"/>
        <end position="489"/>
    </location>
</feature>
<evidence type="ECO:0000256" key="6">
    <source>
        <dbReference type="ARBA" id="ARBA00022737"/>
    </source>
</evidence>
<dbReference type="InterPro" id="IPR055439">
    <property type="entry name" value="Beta-prop_EML_1st"/>
</dbReference>
<feature type="compositionally biased region" description="Low complexity" evidence="9">
    <location>
        <begin position="111"/>
        <end position="121"/>
    </location>
</feature>
<keyword evidence="5" id="KW-0493">Microtubule</keyword>
<name>A0ABM1T5I4_LIMPO</name>
<dbReference type="InterPro" id="IPR011047">
    <property type="entry name" value="Quinoprotein_ADH-like_sf"/>
</dbReference>
<dbReference type="InterPro" id="IPR015943">
    <property type="entry name" value="WD40/YVTN_repeat-like_dom_sf"/>
</dbReference>
<feature type="compositionally biased region" description="Low complexity" evidence="9">
    <location>
        <begin position="83"/>
        <end position="103"/>
    </location>
</feature>
<evidence type="ECO:0000313" key="13">
    <source>
        <dbReference type="RefSeq" id="XP_022251140.1"/>
    </source>
</evidence>
<evidence type="ECO:0000256" key="5">
    <source>
        <dbReference type="ARBA" id="ARBA00022701"/>
    </source>
</evidence>
<feature type="compositionally biased region" description="Polar residues" evidence="9">
    <location>
        <begin position="72"/>
        <end position="82"/>
    </location>
</feature>
<keyword evidence="4 8" id="KW-0853">WD repeat</keyword>
<dbReference type="PROSITE" id="PS50082">
    <property type="entry name" value="WD_REPEATS_2"/>
    <property type="match status" value="4"/>
</dbReference>
<dbReference type="Gene3D" id="2.130.10.10">
    <property type="entry name" value="YVTN repeat-like/Quinoprotein amine dehydrogenase"/>
    <property type="match status" value="2"/>
</dbReference>
<dbReference type="InterPro" id="IPR036322">
    <property type="entry name" value="WD40_repeat_dom_sf"/>
</dbReference>
<evidence type="ECO:0000256" key="2">
    <source>
        <dbReference type="ARBA" id="ARBA00006489"/>
    </source>
</evidence>
<keyword evidence="7" id="KW-0206">Cytoskeleton</keyword>
<dbReference type="SMART" id="SM00320">
    <property type="entry name" value="WD40"/>
    <property type="match status" value="11"/>
</dbReference>
<feature type="domain" description="EML-like first beta-propeller" evidence="10">
    <location>
        <begin position="257"/>
        <end position="531"/>
    </location>
</feature>
<evidence type="ECO:0000259" key="10">
    <source>
        <dbReference type="Pfam" id="PF23409"/>
    </source>
</evidence>
<organism evidence="12 13">
    <name type="scientific">Limulus polyphemus</name>
    <name type="common">Atlantic horseshoe crab</name>
    <dbReference type="NCBI Taxonomy" id="6850"/>
    <lineage>
        <taxon>Eukaryota</taxon>
        <taxon>Metazoa</taxon>
        <taxon>Ecdysozoa</taxon>
        <taxon>Arthropoda</taxon>
        <taxon>Chelicerata</taxon>
        <taxon>Merostomata</taxon>
        <taxon>Xiphosura</taxon>
        <taxon>Limulidae</taxon>
        <taxon>Limulus</taxon>
    </lineage>
</organism>
<dbReference type="Pfam" id="PF23409">
    <property type="entry name" value="Beta-prop_EML"/>
    <property type="match status" value="1"/>
</dbReference>
<dbReference type="InterPro" id="IPR050630">
    <property type="entry name" value="WD_repeat_EMAP"/>
</dbReference>
<evidence type="ECO:0000256" key="1">
    <source>
        <dbReference type="ARBA" id="ARBA00004245"/>
    </source>
</evidence>
<dbReference type="Pfam" id="PF03451">
    <property type="entry name" value="HELP"/>
    <property type="match status" value="1"/>
</dbReference>